<keyword evidence="1" id="KW-0732">Signal</keyword>
<sequence length="340" mass="39025">MKKHYWLFFCFILLHLASCQSDDFSVNFDSENSIEANGSLAELISRATQNPTALDDFIDRSSSTKIEFPYQLSINSGEFIELTSEEDYQLVINELQNLGANYSIQFQFPLEVSLVNYENLEVSTPENLENISSLEENSSEINCIEFVFPLQINSFTLSNEVAESRSFSNKAQFYNYLKQLQNQNGFFEFSYPIEVNVENSIVSISNLTQLETTFANLDASCFSPILFEPSPINIQFEEFILNESFIITSFTDDGEDETQEFENFEFTFLEGGVISIFNLETEMNFTGEWEINADDGDLELNLDFTDSVFGELDDDWLVVEFGNDQFILEDGNDIFIFEKN</sequence>
<reference evidence="3" key="1">
    <citation type="journal article" date="2019" name="Int. J. Syst. Evol. Microbiol.">
        <title>The Global Catalogue of Microorganisms (GCM) 10K type strain sequencing project: providing services to taxonomists for standard genome sequencing and annotation.</title>
        <authorList>
            <consortium name="The Broad Institute Genomics Platform"/>
            <consortium name="The Broad Institute Genome Sequencing Center for Infectious Disease"/>
            <person name="Wu L."/>
            <person name="Ma J."/>
        </authorList>
    </citation>
    <scope>NUCLEOTIDE SEQUENCE [LARGE SCALE GENOMIC DNA]</scope>
    <source>
        <strain evidence="3">CGMCC 1.12931</strain>
    </source>
</reference>
<organism evidence="2 3">
    <name type="scientific">Psychroflexus planctonicus</name>
    <dbReference type="NCBI Taxonomy" id="1526575"/>
    <lineage>
        <taxon>Bacteria</taxon>
        <taxon>Pseudomonadati</taxon>
        <taxon>Bacteroidota</taxon>
        <taxon>Flavobacteriia</taxon>
        <taxon>Flavobacteriales</taxon>
        <taxon>Flavobacteriaceae</taxon>
        <taxon>Psychroflexus</taxon>
    </lineage>
</organism>
<protein>
    <submittedName>
        <fullName evidence="2">Uncharacterized protein</fullName>
    </submittedName>
</protein>
<name>A0ABQ1SDF4_9FLAO</name>
<dbReference type="EMBL" id="BMGM01000003">
    <property type="protein sequence ID" value="GGE30880.1"/>
    <property type="molecule type" value="Genomic_DNA"/>
</dbReference>
<dbReference type="Proteomes" id="UP000599179">
    <property type="component" value="Unassembled WGS sequence"/>
</dbReference>
<keyword evidence="3" id="KW-1185">Reference proteome</keyword>
<evidence type="ECO:0000313" key="2">
    <source>
        <dbReference type="EMBL" id="GGE30880.1"/>
    </source>
</evidence>
<evidence type="ECO:0000256" key="1">
    <source>
        <dbReference type="SAM" id="SignalP"/>
    </source>
</evidence>
<dbReference type="RefSeq" id="WP_188457917.1">
    <property type="nucleotide sequence ID" value="NZ_BMGM01000003.1"/>
</dbReference>
<dbReference type="InterPro" id="IPR011049">
    <property type="entry name" value="Serralysin-like_metalloprot_C"/>
</dbReference>
<gene>
    <name evidence="2" type="ORF">GCM10010832_09140</name>
</gene>
<comment type="caution">
    <text evidence="2">The sequence shown here is derived from an EMBL/GenBank/DDBJ whole genome shotgun (WGS) entry which is preliminary data.</text>
</comment>
<accession>A0ABQ1SDF4</accession>
<feature type="chain" id="PRO_5046219141" evidence="1">
    <location>
        <begin position="22"/>
        <end position="340"/>
    </location>
</feature>
<evidence type="ECO:0000313" key="3">
    <source>
        <dbReference type="Proteomes" id="UP000599179"/>
    </source>
</evidence>
<dbReference type="SUPFAM" id="SSF51120">
    <property type="entry name" value="beta-Roll"/>
    <property type="match status" value="1"/>
</dbReference>
<feature type="signal peptide" evidence="1">
    <location>
        <begin position="1"/>
        <end position="21"/>
    </location>
</feature>
<proteinExistence type="predicted"/>